<dbReference type="CDD" id="cd03794">
    <property type="entry name" value="GT4_WbuB-like"/>
    <property type="match status" value="1"/>
</dbReference>
<evidence type="ECO:0000259" key="1">
    <source>
        <dbReference type="Pfam" id="PF13579"/>
    </source>
</evidence>
<dbReference type="PANTHER" id="PTHR45947">
    <property type="entry name" value="SULFOQUINOVOSYL TRANSFERASE SQD2"/>
    <property type="match status" value="1"/>
</dbReference>
<dbReference type="PANTHER" id="PTHR45947:SF3">
    <property type="entry name" value="SULFOQUINOVOSYL TRANSFERASE SQD2"/>
    <property type="match status" value="1"/>
</dbReference>
<proteinExistence type="predicted"/>
<organism evidence="2 3">
    <name type="scientific">Salinisphaera orenii MK-B5</name>
    <dbReference type="NCBI Taxonomy" id="856730"/>
    <lineage>
        <taxon>Bacteria</taxon>
        <taxon>Pseudomonadati</taxon>
        <taxon>Pseudomonadota</taxon>
        <taxon>Gammaproteobacteria</taxon>
        <taxon>Salinisphaerales</taxon>
        <taxon>Salinisphaeraceae</taxon>
        <taxon>Salinisphaera</taxon>
    </lineage>
</organism>
<feature type="domain" description="Glycosyltransferase subfamily 4-like N-terminal" evidence="1">
    <location>
        <begin position="17"/>
        <end position="200"/>
    </location>
</feature>
<dbReference type="EMBL" id="AYKH01000022">
    <property type="protein sequence ID" value="ROO26372.1"/>
    <property type="molecule type" value="Genomic_DNA"/>
</dbReference>
<evidence type="ECO:0000313" key="2">
    <source>
        <dbReference type="EMBL" id="ROO26372.1"/>
    </source>
</evidence>
<evidence type="ECO:0000313" key="3">
    <source>
        <dbReference type="Proteomes" id="UP000283993"/>
    </source>
</evidence>
<accession>A0A423PLF8</accession>
<dbReference type="InterPro" id="IPR028098">
    <property type="entry name" value="Glyco_trans_4-like_N"/>
</dbReference>
<dbReference type="SUPFAM" id="SSF53756">
    <property type="entry name" value="UDP-Glycosyltransferase/glycogen phosphorylase"/>
    <property type="match status" value="1"/>
</dbReference>
<dbReference type="AlphaFoldDB" id="A0A423PLF8"/>
<dbReference type="RefSeq" id="WP_123631387.1">
    <property type="nucleotide sequence ID" value="NZ_AYKH01000022.1"/>
</dbReference>
<gene>
    <name evidence="2" type="ORF">SAOR_10500</name>
</gene>
<comment type="caution">
    <text evidence="2">The sequence shown here is derived from an EMBL/GenBank/DDBJ whole genome shotgun (WGS) entry which is preliminary data.</text>
</comment>
<dbReference type="Pfam" id="PF13579">
    <property type="entry name" value="Glyco_trans_4_4"/>
    <property type="match status" value="1"/>
</dbReference>
<dbReference type="Proteomes" id="UP000283993">
    <property type="component" value="Unassembled WGS sequence"/>
</dbReference>
<keyword evidence="2" id="KW-0808">Transferase</keyword>
<name>A0A423PLF8_9GAMM</name>
<dbReference type="InterPro" id="IPR050194">
    <property type="entry name" value="Glycosyltransferase_grp1"/>
</dbReference>
<dbReference type="Pfam" id="PF13692">
    <property type="entry name" value="Glyco_trans_1_4"/>
    <property type="match status" value="1"/>
</dbReference>
<reference evidence="2 3" key="1">
    <citation type="submission" date="2013-10" db="EMBL/GenBank/DDBJ databases">
        <title>Salinisphaera orenii MK-B5 Genome Sequencing.</title>
        <authorList>
            <person name="Lai Q."/>
            <person name="Li C."/>
            <person name="Shao Z."/>
        </authorList>
    </citation>
    <scope>NUCLEOTIDE SEQUENCE [LARGE SCALE GENOMIC DNA]</scope>
    <source>
        <strain evidence="2 3">MK-B5</strain>
    </source>
</reference>
<dbReference type="GO" id="GO:0016758">
    <property type="term" value="F:hexosyltransferase activity"/>
    <property type="evidence" value="ECO:0007669"/>
    <property type="project" value="TreeGrafter"/>
</dbReference>
<sequence>MHILFLSDNFPPETNAPATRIYEHAVHWVKAGHEVTVITCAPNFPEGKLYDGYTNRWRTVETWDGIRVVRMKTYISANEGFILRTIDYLSYMVTGFFGGLLERRPDVVVATSPQFFAALGGWLLSVFKRRPFVFELRDLWPASIVAVGAMRKSMTIKLLEKLELFLYARATAIIAVTQAFKDDLIARGISAERIHVVRNGVDMERFSAAPAPSSMRSKLGLEGKFVVGYLGTHGMAHALDHVLDSVRLLRERNDVAFLFVGSGAAKADVDRRIAEDNLQQATSLPRQPRSAMPELNSLCDVALVPLRNSPVFESVLPSKIFECMAMGVPMVVSVPEGEATGLVRRVGSGVTIPPESSSVMAETIVALEADRPRLKTMRDAGLAAAPTFSRSKQAARMLDILERQSARPSKAKSG</sequence>
<dbReference type="Gene3D" id="3.40.50.2000">
    <property type="entry name" value="Glycogen Phosphorylase B"/>
    <property type="match status" value="2"/>
</dbReference>
<keyword evidence="3" id="KW-1185">Reference proteome</keyword>
<protein>
    <submittedName>
        <fullName evidence="2">Glycosyl transferase</fullName>
    </submittedName>
</protein>